<dbReference type="RefSeq" id="WP_009020779.1">
    <property type="nucleotide sequence ID" value="NZ_DS999411.1"/>
</dbReference>
<dbReference type="Proteomes" id="UP000004699">
    <property type="component" value="Unassembled WGS sequence"/>
</dbReference>
<dbReference type="Pfam" id="PF06850">
    <property type="entry name" value="PHB_depo_C"/>
    <property type="match status" value="1"/>
</dbReference>
<evidence type="ECO:0000313" key="2">
    <source>
        <dbReference type="EMBL" id="EED36035.1"/>
    </source>
</evidence>
<dbReference type="HOGENOM" id="CLU_017495_0_0_6"/>
<protein>
    <submittedName>
        <fullName evidence="2">Poly-beta-hydroxyalkanoate depolymerase</fullName>
    </submittedName>
</protein>
<sequence>MRYTIADAMTRGLGKSADLLEVAKSIHNSRINPLRDTRLGRTQNAVLETGIRLLQHYPKRDWNFSDIAVGDSHYPVEETVHAEKPFCKLMRFRRAELPADAPKVLFVAAMSGHHATLSRETFQEFLPDHDVYVTDWTCARQVPLSEGRFGYFEYIGYVMDFLRETGPNTHLIGLCQAGPPGLAAAALLAEQKSKYAPSSMSFLASPMDVRVNPGVLTRVSRHLNRERLEALVIHKVPKFYPGRGRRVYPGMVQLSNFMSLSMHSHINSHGRFFWQVKEDKHDETGKFREFYDEYFSLLDATAEFYIETLENVFIDQTLAKGTLEVNGQKVNCGAVKKIPILTVEGGKDNMVTPGQCQAAADLCTNLPASKKSYHLQENVGHYGVFSGTGFREGIAPKVQEFIASHHAT</sequence>
<dbReference type="InterPro" id="IPR009656">
    <property type="entry name" value="PHB_depo_C"/>
</dbReference>
<dbReference type="AlphaFoldDB" id="B8KX73"/>
<dbReference type="NCBIfam" id="TIGR01849">
    <property type="entry name" value="PHB_depoly_PhaZ"/>
    <property type="match status" value="1"/>
</dbReference>
<dbReference type="PIRSF" id="PIRSF020818">
    <property type="entry name" value="PHB_depoly_PhaZ"/>
    <property type="match status" value="1"/>
</dbReference>
<reference evidence="3" key="1">
    <citation type="journal article" date="2013" name="BMC Microbiol.">
        <title>Taxonomy and evolution of bacteriochlorophyll a-containing members of the OM60/NOR5 clade of marine gammaproteobacteria: description of Luminiphilus syltensis gen. nov., sp. nov., reclassification of Haliea rubra as Pseudohaliea rubra gen. nov., comb. nov., and emendation of Chromatocurvus halotolerans.</title>
        <authorList>
            <person name="Spring S."/>
            <person name="Riedel T."/>
            <person name="Sproer C."/>
            <person name="Yan S."/>
            <person name="Harder J."/>
            <person name="Fuchs B.M."/>
        </authorList>
    </citation>
    <scope>NUCLEOTIDE SEQUENCE [LARGE SCALE GENOMIC DNA]</scope>
    <source>
        <strain evidence="3">NOR51-B</strain>
    </source>
</reference>
<organism evidence="2 3">
    <name type="scientific">Luminiphilus syltensis NOR5-1B</name>
    <dbReference type="NCBI Taxonomy" id="565045"/>
    <lineage>
        <taxon>Bacteria</taxon>
        <taxon>Pseudomonadati</taxon>
        <taxon>Pseudomonadota</taxon>
        <taxon>Gammaproteobacteria</taxon>
        <taxon>Cellvibrionales</taxon>
        <taxon>Halieaceae</taxon>
        <taxon>Luminiphilus</taxon>
    </lineage>
</organism>
<dbReference type="EMBL" id="DS999411">
    <property type="protein sequence ID" value="EED36035.1"/>
    <property type="molecule type" value="Genomic_DNA"/>
</dbReference>
<dbReference type="InterPro" id="IPR010915">
    <property type="entry name" value="PHB_depoly_PhaZ"/>
</dbReference>
<dbReference type="SUPFAM" id="SSF53474">
    <property type="entry name" value="alpha/beta-Hydrolases"/>
    <property type="match status" value="1"/>
</dbReference>
<feature type="domain" description="PHB de-polymerase C-terminal" evidence="1">
    <location>
        <begin position="204"/>
        <end position="404"/>
    </location>
</feature>
<dbReference type="InterPro" id="IPR029058">
    <property type="entry name" value="AB_hydrolase_fold"/>
</dbReference>
<dbReference type="eggNOG" id="COG4553">
    <property type="taxonomic scope" value="Bacteria"/>
</dbReference>
<gene>
    <name evidence="2" type="ORF">NOR51B_1983</name>
</gene>
<proteinExistence type="predicted"/>
<accession>B8KX73</accession>
<dbReference type="PANTHER" id="PTHR36837:SF4">
    <property type="entry name" value="BLR0908 PROTEIN"/>
    <property type="match status" value="1"/>
</dbReference>
<name>B8KX73_9GAMM</name>
<dbReference type="STRING" id="565045.NOR51B_1983"/>
<evidence type="ECO:0000259" key="1">
    <source>
        <dbReference type="Pfam" id="PF06850"/>
    </source>
</evidence>
<dbReference type="InterPro" id="IPR051321">
    <property type="entry name" value="PHA/PHB_synthase"/>
</dbReference>
<dbReference type="PANTHER" id="PTHR36837">
    <property type="entry name" value="POLY(3-HYDROXYALKANOATE) POLYMERASE SUBUNIT PHAC"/>
    <property type="match status" value="1"/>
</dbReference>
<evidence type="ECO:0000313" key="3">
    <source>
        <dbReference type="Proteomes" id="UP000004699"/>
    </source>
</evidence>
<dbReference type="OrthoDB" id="9800634at2"/>
<dbReference type="Gene3D" id="3.40.50.1820">
    <property type="entry name" value="alpha/beta hydrolase"/>
    <property type="match status" value="1"/>
</dbReference>
<keyword evidence="3" id="KW-1185">Reference proteome</keyword>